<reference evidence="1" key="1">
    <citation type="submission" date="2021-01" db="EMBL/GenBank/DDBJ databases">
        <authorList>
            <person name="Corre E."/>
            <person name="Pelletier E."/>
            <person name="Niang G."/>
            <person name="Scheremetjew M."/>
            <person name="Finn R."/>
            <person name="Kale V."/>
            <person name="Holt S."/>
            <person name="Cochrane G."/>
            <person name="Meng A."/>
            <person name="Brown T."/>
            <person name="Cohen L."/>
        </authorList>
    </citation>
    <scope>NUCLEOTIDE SEQUENCE</scope>
    <source>
        <strain evidence="1">CCAP 1951/1</strain>
    </source>
</reference>
<accession>A0A7S1LPE3</accession>
<name>A0A7S1LPE3_NEODS</name>
<dbReference type="AlphaFoldDB" id="A0A7S1LPE3"/>
<dbReference type="EMBL" id="HBGF01017781">
    <property type="protein sequence ID" value="CAD9110033.1"/>
    <property type="molecule type" value="Transcribed_RNA"/>
</dbReference>
<protein>
    <submittedName>
        <fullName evidence="1">Uncharacterized protein</fullName>
    </submittedName>
</protein>
<gene>
    <name evidence="1" type="ORF">NDES1114_LOCUS11715</name>
</gene>
<sequence length="284" mass="31426">MCNAARTRCYDFAEEAEQQCANGVVQLRALREACDALFAASKTPCQSAKGRQHAEEELQIASAVLRGAVDIQSHANFAEVMVSPDASEDVTRMKLEIQQSVDKWLCDFETSIMDATQRIAHSARENASQRAQAATLVSDAESALLQARESTASIQHAVALERRRLEEAISSVFNAEHECGEWDLRFDELVEERIRLQTRANDLSNLGAMASRLGSELHLADHRMASIAAQLQQSVSRKRLRIVSVPERSQQHRPESPGVWECSRPSRVGTRIEMSPAGSAESLL</sequence>
<evidence type="ECO:0000313" key="1">
    <source>
        <dbReference type="EMBL" id="CAD9110033.1"/>
    </source>
</evidence>
<proteinExistence type="predicted"/>
<organism evidence="1">
    <name type="scientific">Neobodo designis</name>
    <name type="common">Flagellated protozoan</name>
    <name type="synonym">Bodo designis</name>
    <dbReference type="NCBI Taxonomy" id="312471"/>
    <lineage>
        <taxon>Eukaryota</taxon>
        <taxon>Discoba</taxon>
        <taxon>Euglenozoa</taxon>
        <taxon>Kinetoplastea</taxon>
        <taxon>Metakinetoplastina</taxon>
        <taxon>Neobodonida</taxon>
        <taxon>Neobodo</taxon>
    </lineage>
</organism>